<organism evidence="1">
    <name type="scientific">termite gut metagenome</name>
    <dbReference type="NCBI Taxonomy" id="433724"/>
    <lineage>
        <taxon>unclassified sequences</taxon>
        <taxon>metagenomes</taxon>
        <taxon>organismal metagenomes</taxon>
    </lineage>
</organism>
<sequence length="71" mass="7997">MKRGAGSQKQSRVVVMTESELVDNPHKGPKAKRVNHIKMQIINEMKADTITNIAKEQVDFQAELTTDASRF</sequence>
<evidence type="ECO:0000313" key="1">
    <source>
        <dbReference type="EMBL" id="KAA6328657.1"/>
    </source>
</evidence>
<gene>
    <name evidence="1" type="ORF">EZS27_022465</name>
</gene>
<accession>A0A5J4R3D9</accession>
<name>A0A5J4R3D9_9ZZZZ</name>
<proteinExistence type="predicted"/>
<comment type="caution">
    <text evidence="1">The sequence shown here is derived from an EMBL/GenBank/DDBJ whole genome shotgun (WGS) entry which is preliminary data.</text>
</comment>
<dbReference type="AlphaFoldDB" id="A0A5J4R3D9"/>
<protein>
    <submittedName>
        <fullName evidence="1">Uncharacterized protein</fullName>
    </submittedName>
</protein>
<reference evidence="1" key="1">
    <citation type="submission" date="2019-03" db="EMBL/GenBank/DDBJ databases">
        <title>Single cell metagenomics reveals metabolic interactions within the superorganism composed of flagellate Streblomastix strix and complex community of Bacteroidetes bacteria on its surface.</title>
        <authorList>
            <person name="Treitli S.C."/>
            <person name="Kolisko M."/>
            <person name="Husnik F."/>
            <person name="Keeling P."/>
            <person name="Hampl V."/>
        </authorList>
    </citation>
    <scope>NUCLEOTIDE SEQUENCE</scope>
    <source>
        <strain evidence="1">STM</strain>
    </source>
</reference>
<dbReference type="EMBL" id="SNRY01001782">
    <property type="protein sequence ID" value="KAA6328657.1"/>
    <property type="molecule type" value="Genomic_DNA"/>
</dbReference>